<sequence length="332" mass="36987">MDIPQKQQSTNTDKCKDKDNATQKSINTQRSIVCNNLYDTAASLGKAEKRYDGASELLNDKKCLFVKTEDNYRRYRNLEMTTATKLLITNESLKSNMDTYKKWNTALGAALKDIAKKAKEVKTKFADLKDAAGKLDSAINDSCNCAQYKALTGKSRENCNCGEGGKQVIAACAQSEEILNDLVNMPKALASDIDTIFQSTADVAGIQLFSNLETLEPLEKTLSDQSKLFEAHINQVMKTRKTDLDKLQDDVVKQVQEVTKAVTDRHYQRSILEGYYDAARHLCCPPCDCVQVCESNYSPRLKGCSDAICNICDEVKDAFCCKPVNQEEEANC</sequence>
<dbReference type="RefSeq" id="WP_072356567.1">
    <property type="nucleotide sequence ID" value="NZ_CP139972.1"/>
</dbReference>
<feature type="compositionally biased region" description="Polar residues" evidence="1">
    <location>
        <begin position="1"/>
        <end position="12"/>
    </location>
</feature>
<name>A0A1K1LS41_9BACT</name>
<evidence type="ECO:0000313" key="4">
    <source>
        <dbReference type="Proteomes" id="UP000183788"/>
    </source>
</evidence>
<keyword evidence="5" id="KW-1185">Reference proteome</keyword>
<dbReference type="EMBL" id="CP140154">
    <property type="protein sequence ID" value="WQG89393.1"/>
    <property type="molecule type" value="Genomic_DNA"/>
</dbReference>
<protein>
    <submittedName>
        <fullName evidence="2">Uncharacterized protein</fullName>
    </submittedName>
</protein>
<feature type="region of interest" description="Disordered" evidence="1">
    <location>
        <begin position="1"/>
        <end position="22"/>
    </location>
</feature>
<evidence type="ECO:0000313" key="5">
    <source>
        <dbReference type="Proteomes" id="UP001326715"/>
    </source>
</evidence>
<gene>
    <name evidence="2" type="ORF">SAMN05661012_00078</name>
    <name evidence="3" type="ORF">SR876_31160</name>
</gene>
<evidence type="ECO:0000313" key="3">
    <source>
        <dbReference type="EMBL" id="WQG89393.1"/>
    </source>
</evidence>
<dbReference type="AlphaFoldDB" id="A0A1K1LS41"/>
<dbReference type="Proteomes" id="UP000183788">
    <property type="component" value="Unassembled WGS sequence"/>
</dbReference>
<dbReference type="STRING" id="1004.SAMN05661012_00078"/>
<dbReference type="Proteomes" id="UP001326715">
    <property type="component" value="Chromosome"/>
</dbReference>
<proteinExistence type="predicted"/>
<dbReference type="OrthoDB" id="713824at2"/>
<evidence type="ECO:0000256" key="1">
    <source>
        <dbReference type="SAM" id="MobiDB-lite"/>
    </source>
</evidence>
<accession>A0A1K1LS41</accession>
<dbReference type="EMBL" id="FPIZ01000001">
    <property type="protein sequence ID" value="SFW12462.1"/>
    <property type="molecule type" value="Genomic_DNA"/>
</dbReference>
<reference evidence="2 4" key="1">
    <citation type="submission" date="2016-11" db="EMBL/GenBank/DDBJ databases">
        <authorList>
            <person name="Jaros S."/>
            <person name="Januszkiewicz K."/>
            <person name="Wedrychowicz H."/>
        </authorList>
    </citation>
    <scope>NUCLEOTIDE SEQUENCE [LARGE SCALE GENOMIC DNA]</scope>
    <source>
        <strain evidence="2 4">DSM 784</strain>
    </source>
</reference>
<organism evidence="2 4">
    <name type="scientific">Chitinophaga sancti</name>
    <dbReference type="NCBI Taxonomy" id="1004"/>
    <lineage>
        <taxon>Bacteria</taxon>
        <taxon>Pseudomonadati</taxon>
        <taxon>Bacteroidota</taxon>
        <taxon>Chitinophagia</taxon>
        <taxon>Chitinophagales</taxon>
        <taxon>Chitinophagaceae</taxon>
        <taxon>Chitinophaga</taxon>
    </lineage>
</organism>
<reference evidence="3 5" key="2">
    <citation type="submission" date="2023-11" db="EMBL/GenBank/DDBJ databases">
        <title>MicrobeMod: A computational toolkit for identifying prokaryotic methylation and restriction-modification with nanopore sequencing.</title>
        <authorList>
            <person name="Crits-Christoph A."/>
            <person name="Kang S.C."/>
            <person name="Lee H."/>
            <person name="Ostrov N."/>
        </authorList>
    </citation>
    <scope>NUCLEOTIDE SEQUENCE [LARGE SCALE GENOMIC DNA]</scope>
    <source>
        <strain evidence="3 5">ATCC 23090</strain>
    </source>
</reference>
<evidence type="ECO:0000313" key="2">
    <source>
        <dbReference type="EMBL" id="SFW12462.1"/>
    </source>
</evidence>